<dbReference type="KEGG" id="msg:MSMEI_1318"/>
<reference evidence="2 3" key="2">
    <citation type="journal article" date="2009" name="Genome Res.">
        <title>Ortho-proteogenomics: multiple proteomes investigation through orthology and a new MS-based protocol.</title>
        <authorList>
            <person name="Gallien S."/>
            <person name="Perrodou E."/>
            <person name="Carapito C."/>
            <person name="Deshayes C."/>
            <person name="Reyrat J.M."/>
            <person name="Van Dorsselaer A."/>
            <person name="Poch O."/>
            <person name="Schaeffer C."/>
            <person name="Lecompte O."/>
        </authorList>
    </citation>
    <scope>NUCLEOTIDE SEQUENCE [LARGE SCALE GENOMIC DNA]</scope>
    <source>
        <strain evidence="3">ATCC 700084 / mc(2)155</strain>
    </source>
</reference>
<evidence type="ECO:0000313" key="3">
    <source>
        <dbReference type="Proteomes" id="UP000006158"/>
    </source>
</evidence>
<dbReference type="InterPro" id="IPR007061">
    <property type="entry name" value="MST-like"/>
</dbReference>
<evidence type="ECO:0000313" key="2">
    <source>
        <dbReference type="EMBL" id="AFP37791.1"/>
    </source>
</evidence>
<organism evidence="2 3">
    <name type="scientific">Mycolicibacterium smegmatis (strain ATCC 700084 / mc(2)155)</name>
    <name type="common">Mycobacterium smegmatis</name>
    <dbReference type="NCBI Taxonomy" id="246196"/>
    <lineage>
        <taxon>Bacteria</taxon>
        <taxon>Bacillati</taxon>
        <taxon>Actinomycetota</taxon>
        <taxon>Actinomycetes</taxon>
        <taxon>Mycobacteriales</taxon>
        <taxon>Mycobacteriaceae</taxon>
        <taxon>Mycolicibacterium</taxon>
    </lineage>
</organism>
<name>I7G3P2_MYCS2</name>
<protein>
    <recommendedName>
        <fullName evidence="4">DinB superfamily protein</fullName>
    </recommendedName>
</protein>
<dbReference type="Gene3D" id="1.20.120.450">
    <property type="entry name" value="dinb family like domain"/>
    <property type="match status" value="1"/>
</dbReference>
<evidence type="ECO:0008006" key="4">
    <source>
        <dbReference type="Google" id="ProtNLM"/>
    </source>
</evidence>
<dbReference type="InterPro" id="IPR034660">
    <property type="entry name" value="DinB/YfiT-like"/>
</dbReference>
<gene>
    <name evidence="2" type="ordered locus">MSMEI_1318</name>
</gene>
<evidence type="ECO:0000256" key="1">
    <source>
        <dbReference type="SAM" id="MobiDB-lite"/>
    </source>
</evidence>
<dbReference type="PATRIC" id="fig|246196.56.peg.1364"/>
<dbReference type="EMBL" id="CP001663">
    <property type="protein sequence ID" value="AFP37791.1"/>
    <property type="molecule type" value="Genomic_DNA"/>
</dbReference>
<dbReference type="AlphaFoldDB" id="I7G3P2"/>
<feature type="region of interest" description="Disordered" evidence="1">
    <location>
        <begin position="1"/>
        <end position="22"/>
    </location>
</feature>
<sequence length="219" mass="24778">MIFTHTPTTPQRRTEHMPGMPPPAADERQTLINFLEFQQNAFFAVAYGLTDEQARSTPSVSALSIGGLVKHAAGVQKGWTDRAAYAPDSPQPDPRPMEEQMAEYADQYSMRDDETIADLLDALKAQNAETLRVFAEKDLEAPVPVPRNVPWFPADIDHWTVRWVVMHLIEELSRHAGHADIIRESIDRATMYELMAAAEEWPETDWIRRWRPSASAPTA</sequence>
<proteinExistence type="predicted"/>
<feature type="compositionally biased region" description="Polar residues" evidence="1">
    <location>
        <begin position="1"/>
        <end position="11"/>
    </location>
</feature>
<dbReference type="Proteomes" id="UP000006158">
    <property type="component" value="Chromosome"/>
</dbReference>
<dbReference type="SUPFAM" id="SSF109854">
    <property type="entry name" value="DinB/YfiT-like putative metalloenzymes"/>
    <property type="match status" value="1"/>
</dbReference>
<dbReference type="Pfam" id="PF04978">
    <property type="entry name" value="MST"/>
    <property type="match status" value="1"/>
</dbReference>
<reference evidence="2 3" key="1">
    <citation type="journal article" date="2007" name="Genome Biol.">
        <title>Interrupted coding sequences in Mycobacterium smegmatis: authentic mutations or sequencing errors?</title>
        <authorList>
            <person name="Deshayes C."/>
            <person name="Perrodou E."/>
            <person name="Gallien S."/>
            <person name="Euphrasie D."/>
            <person name="Schaeffer C."/>
            <person name="Van-Dorsselaer A."/>
            <person name="Poch O."/>
            <person name="Lecompte O."/>
            <person name="Reyrat J.M."/>
        </authorList>
    </citation>
    <scope>NUCLEOTIDE SEQUENCE [LARGE SCALE GENOMIC DNA]</scope>
    <source>
        <strain evidence="3">ATCC 700084 / mc(2)155</strain>
    </source>
</reference>
<accession>I7G3P2</accession>